<feature type="signal peptide" evidence="1">
    <location>
        <begin position="1"/>
        <end position="19"/>
    </location>
</feature>
<name>A0A1I8NQD5_STOCA</name>
<dbReference type="SMART" id="SM00034">
    <property type="entry name" value="CLECT"/>
    <property type="match status" value="1"/>
</dbReference>
<protein>
    <recommendedName>
        <fullName evidence="2">C-type lectin domain-containing protein</fullName>
    </recommendedName>
</protein>
<keyword evidence="1" id="KW-0732">Signal</keyword>
<proteinExistence type="predicted"/>
<dbReference type="InterPro" id="IPR001304">
    <property type="entry name" value="C-type_lectin-like"/>
</dbReference>
<evidence type="ECO:0000256" key="1">
    <source>
        <dbReference type="SAM" id="SignalP"/>
    </source>
</evidence>
<dbReference type="AlphaFoldDB" id="A0A1I8NQD5"/>
<accession>A0A1I8NQD5</accession>
<gene>
    <name evidence="3" type="primary">106096278</name>
</gene>
<dbReference type="OrthoDB" id="7357196at2759"/>
<feature type="chain" id="PRO_5009325323" description="C-type lectin domain-containing protein" evidence="1">
    <location>
        <begin position="20"/>
        <end position="189"/>
    </location>
</feature>
<dbReference type="STRING" id="35570.A0A1I8NQD5"/>
<sequence length="189" mass="21272">MSSGLKLFTLFGLMALLNGKVLDANNVKDEEAVVAGVKNPRSLGLSKISGDKEYFIGNFFKLNWFQAVQMCALNDMSLTAIETEDEQNDLKKLLEDNSLLDMEYWLSGTNLADRSQYMWMNTGKAVTYVKWEDGEAPRAASNRCIRTTNKLDWTAEDCGQVKSYFICSRPLEPACGAQGKCVYTIRPYF</sequence>
<feature type="domain" description="C-type lectin" evidence="2">
    <location>
        <begin position="49"/>
        <end position="164"/>
    </location>
</feature>
<evidence type="ECO:0000313" key="3">
    <source>
        <dbReference type="EnsemblMetazoa" id="SCAU001120-PA"/>
    </source>
</evidence>
<dbReference type="SUPFAM" id="SSF56436">
    <property type="entry name" value="C-type lectin-like"/>
    <property type="match status" value="1"/>
</dbReference>
<keyword evidence="4" id="KW-1185">Reference proteome</keyword>
<dbReference type="Proteomes" id="UP000095300">
    <property type="component" value="Unassembled WGS sequence"/>
</dbReference>
<evidence type="ECO:0000313" key="4">
    <source>
        <dbReference type="Proteomes" id="UP000095300"/>
    </source>
</evidence>
<dbReference type="VEuPathDB" id="VectorBase:SCAU001120"/>
<organism evidence="3 4">
    <name type="scientific">Stomoxys calcitrans</name>
    <name type="common">Stable fly</name>
    <name type="synonym">Conops calcitrans</name>
    <dbReference type="NCBI Taxonomy" id="35570"/>
    <lineage>
        <taxon>Eukaryota</taxon>
        <taxon>Metazoa</taxon>
        <taxon>Ecdysozoa</taxon>
        <taxon>Arthropoda</taxon>
        <taxon>Hexapoda</taxon>
        <taxon>Insecta</taxon>
        <taxon>Pterygota</taxon>
        <taxon>Neoptera</taxon>
        <taxon>Endopterygota</taxon>
        <taxon>Diptera</taxon>
        <taxon>Brachycera</taxon>
        <taxon>Muscomorpha</taxon>
        <taxon>Muscoidea</taxon>
        <taxon>Muscidae</taxon>
        <taxon>Stomoxys</taxon>
    </lineage>
</organism>
<reference evidence="3" key="1">
    <citation type="submission" date="2020-05" db="UniProtKB">
        <authorList>
            <consortium name="EnsemblMetazoa"/>
        </authorList>
    </citation>
    <scope>IDENTIFICATION</scope>
    <source>
        <strain evidence="3">USDA</strain>
    </source>
</reference>
<dbReference type="InterPro" id="IPR016187">
    <property type="entry name" value="CTDL_fold"/>
</dbReference>
<evidence type="ECO:0000259" key="2">
    <source>
        <dbReference type="PROSITE" id="PS50041"/>
    </source>
</evidence>
<dbReference type="Gene3D" id="3.10.100.10">
    <property type="entry name" value="Mannose-Binding Protein A, subunit A"/>
    <property type="match status" value="1"/>
</dbReference>
<dbReference type="InterPro" id="IPR016186">
    <property type="entry name" value="C-type_lectin-like/link_sf"/>
</dbReference>
<dbReference type="Pfam" id="PF00059">
    <property type="entry name" value="Lectin_C"/>
    <property type="match status" value="1"/>
</dbReference>
<dbReference type="EnsemblMetazoa" id="SCAU001120-RA">
    <property type="protein sequence ID" value="SCAU001120-PA"/>
    <property type="gene ID" value="SCAU001120"/>
</dbReference>
<dbReference type="PROSITE" id="PS50041">
    <property type="entry name" value="C_TYPE_LECTIN_2"/>
    <property type="match status" value="1"/>
</dbReference>
<dbReference type="CDD" id="cd00037">
    <property type="entry name" value="CLECT"/>
    <property type="match status" value="1"/>
</dbReference>